<dbReference type="NCBIfam" id="NF004855">
    <property type="entry name" value="PRK06208.1"/>
    <property type="match status" value="1"/>
</dbReference>
<dbReference type="PANTHER" id="PTHR10672">
    <property type="entry name" value="ADDUCIN"/>
    <property type="match status" value="1"/>
</dbReference>
<sequence length="307" mass="33018">MGSLESSNGTVSAPTAPPSGPTTGKPKEFKSGDPSLIQSMLNNEALSPPKFPSPHEEQKFLKHRLSIAYRILAQYGLHESVAGHITVRDPVDPTSFWVNPFGMNFALITDDDLIRVDHKGNVVEGGRNKMLNRAAYAIHAEIHAARPDVVCAVHSHTLHGRAFSATGRTLDMLTQDFCIFHNDHVLYPNFAGVVLAEEEGRRIASALGKCKAAILGNHGLLTVGQTVEAAVGYFIMLEKLCEVQLAADASASGRGQPLVTIADEEAAATYEVLGDPGNGYFIGLPLFQMGEREFGESTFLGKGLEPL</sequence>
<dbReference type="InterPro" id="IPR001303">
    <property type="entry name" value="Aldolase_II/adducin_N"/>
</dbReference>
<protein>
    <submittedName>
        <fullName evidence="3">Class II aldolase/adducin domain protein</fullName>
    </submittedName>
</protein>
<dbReference type="InterPro" id="IPR051017">
    <property type="entry name" value="Aldolase-II_Adducin_sf"/>
</dbReference>
<dbReference type="Pfam" id="PF00596">
    <property type="entry name" value="Aldolase_II"/>
    <property type="match status" value="1"/>
</dbReference>
<dbReference type="FunFam" id="3.40.225.10:FF:000009">
    <property type="entry name" value="Class II aldolase/adducin N-terminal"/>
    <property type="match status" value="1"/>
</dbReference>
<name>A0AAE0IKD1_9PEZI</name>
<evidence type="ECO:0000313" key="3">
    <source>
        <dbReference type="EMBL" id="KAK3326624.1"/>
    </source>
</evidence>
<accession>A0AAE0IKD1</accession>
<dbReference type="EMBL" id="JAUEDM010000002">
    <property type="protein sequence ID" value="KAK3326624.1"/>
    <property type="molecule type" value="Genomic_DNA"/>
</dbReference>
<evidence type="ECO:0000259" key="2">
    <source>
        <dbReference type="SMART" id="SM01007"/>
    </source>
</evidence>
<dbReference type="PANTHER" id="PTHR10672:SF41">
    <property type="entry name" value="CLASS II ALDOLASE_ADDUCIN DOMAIN PROTEIN (AFU_ORTHOLOGUE AFUA_3G01330)"/>
    <property type="match status" value="1"/>
</dbReference>
<dbReference type="GO" id="GO:0051015">
    <property type="term" value="F:actin filament binding"/>
    <property type="evidence" value="ECO:0007669"/>
    <property type="project" value="TreeGrafter"/>
</dbReference>
<gene>
    <name evidence="3" type="ORF">B0H66DRAFT_551393</name>
</gene>
<reference evidence="3" key="2">
    <citation type="submission" date="2023-06" db="EMBL/GenBank/DDBJ databases">
        <authorList>
            <consortium name="Lawrence Berkeley National Laboratory"/>
            <person name="Haridas S."/>
            <person name="Hensen N."/>
            <person name="Bonometti L."/>
            <person name="Westerberg I."/>
            <person name="Brannstrom I.O."/>
            <person name="Guillou S."/>
            <person name="Cros-Aarteil S."/>
            <person name="Calhoun S."/>
            <person name="Kuo A."/>
            <person name="Mondo S."/>
            <person name="Pangilinan J."/>
            <person name="Riley R."/>
            <person name="Labutti K."/>
            <person name="Andreopoulos B."/>
            <person name="Lipzen A."/>
            <person name="Chen C."/>
            <person name="Yanf M."/>
            <person name="Daum C."/>
            <person name="Ng V."/>
            <person name="Clum A."/>
            <person name="Steindorff A."/>
            <person name="Ohm R."/>
            <person name="Martin F."/>
            <person name="Silar P."/>
            <person name="Natvig D."/>
            <person name="Lalanne C."/>
            <person name="Gautier V."/>
            <person name="Ament-Velasquez S.L."/>
            <person name="Kruys A."/>
            <person name="Hutchinson M.I."/>
            <person name="Powell A.J."/>
            <person name="Barry K."/>
            <person name="Miller A.N."/>
            <person name="Grigoriev I.V."/>
            <person name="Debuchy R."/>
            <person name="Gladieux P."/>
            <person name="Thoren M.H."/>
            <person name="Johannesson H."/>
        </authorList>
    </citation>
    <scope>NUCLEOTIDE SEQUENCE</scope>
    <source>
        <strain evidence="3">CBS 118394</strain>
    </source>
</reference>
<evidence type="ECO:0000256" key="1">
    <source>
        <dbReference type="SAM" id="MobiDB-lite"/>
    </source>
</evidence>
<dbReference type="InterPro" id="IPR036409">
    <property type="entry name" value="Aldolase_II/adducin_N_sf"/>
</dbReference>
<dbReference type="Gene3D" id="3.40.225.10">
    <property type="entry name" value="Class II aldolase/adducin N-terminal domain"/>
    <property type="match status" value="1"/>
</dbReference>
<comment type="caution">
    <text evidence="3">The sequence shown here is derived from an EMBL/GenBank/DDBJ whole genome shotgun (WGS) entry which is preliminary data.</text>
</comment>
<dbReference type="SMART" id="SM01007">
    <property type="entry name" value="Aldolase_II"/>
    <property type="match status" value="1"/>
</dbReference>
<feature type="domain" description="Class II aldolase/adducin N-terminal" evidence="2">
    <location>
        <begin position="63"/>
        <end position="245"/>
    </location>
</feature>
<dbReference type="GO" id="GO:0005856">
    <property type="term" value="C:cytoskeleton"/>
    <property type="evidence" value="ECO:0007669"/>
    <property type="project" value="TreeGrafter"/>
</dbReference>
<organism evidence="3 4">
    <name type="scientific">Apodospora peruviana</name>
    <dbReference type="NCBI Taxonomy" id="516989"/>
    <lineage>
        <taxon>Eukaryota</taxon>
        <taxon>Fungi</taxon>
        <taxon>Dikarya</taxon>
        <taxon>Ascomycota</taxon>
        <taxon>Pezizomycotina</taxon>
        <taxon>Sordariomycetes</taxon>
        <taxon>Sordariomycetidae</taxon>
        <taxon>Sordariales</taxon>
        <taxon>Lasiosphaeriaceae</taxon>
        <taxon>Apodospora</taxon>
    </lineage>
</organism>
<feature type="region of interest" description="Disordered" evidence="1">
    <location>
        <begin position="1"/>
        <end position="35"/>
    </location>
</feature>
<dbReference type="AlphaFoldDB" id="A0AAE0IKD1"/>
<feature type="compositionally biased region" description="Polar residues" evidence="1">
    <location>
        <begin position="1"/>
        <end position="11"/>
    </location>
</feature>
<dbReference type="Proteomes" id="UP001283341">
    <property type="component" value="Unassembled WGS sequence"/>
</dbReference>
<keyword evidence="4" id="KW-1185">Reference proteome</keyword>
<evidence type="ECO:0000313" key="4">
    <source>
        <dbReference type="Proteomes" id="UP001283341"/>
    </source>
</evidence>
<proteinExistence type="predicted"/>
<reference evidence="3" key="1">
    <citation type="journal article" date="2023" name="Mol. Phylogenet. Evol.">
        <title>Genome-scale phylogeny and comparative genomics of the fungal order Sordariales.</title>
        <authorList>
            <person name="Hensen N."/>
            <person name="Bonometti L."/>
            <person name="Westerberg I."/>
            <person name="Brannstrom I.O."/>
            <person name="Guillou S."/>
            <person name="Cros-Aarteil S."/>
            <person name="Calhoun S."/>
            <person name="Haridas S."/>
            <person name="Kuo A."/>
            <person name="Mondo S."/>
            <person name="Pangilinan J."/>
            <person name="Riley R."/>
            <person name="LaButti K."/>
            <person name="Andreopoulos B."/>
            <person name="Lipzen A."/>
            <person name="Chen C."/>
            <person name="Yan M."/>
            <person name="Daum C."/>
            <person name="Ng V."/>
            <person name="Clum A."/>
            <person name="Steindorff A."/>
            <person name="Ohm R.A."/>
            <person name="Martin F."/>
            <person name="Silar P."/>
            <person name="Natvig D.O."/>
            <person name="Lalanne C."/>
            <person name="Gautier V."/>
            <person name="Ament-Velasquez S.L."/>
            <person name="Kruys A."/>
            <person name="Hutchinson M.I."/>
            <person name="Powell A.J."/>
            <person name="Barry K."/>
            <person name="Miller A.N."/>
            <person name="Grigoriev I.V."/>
            <person name="Debuchy R."/>
            <person name="Gladieux P."/>
            <person name="Hiltunen Thoren M."/>
            <person name="Johannesson H."/>
        </authorList>
    </citation>
    <scope>NUCLEOTIDE SEQUENCE</scope>
    <source>
        <strain evidence="3">CBS 118394</strain>
    </source>
</reference>
<dbReference type="SUPFAM" id="SSF53639">
    <property type="entry name" value="AraD/HMP-PK domain-like"/>
    <property type="match status" value="1"/>
</dbReference>